<evidence type="ECO:0000313" key="5">
    <source>
        <dbReference type="Proteomes" id="UP001596501"/>
    </source>
</evidence>
<evidence type="ECO:0000256" key="2">
    <source>
        <dbReference type="ARBA" id="ARBA00023043"/>
    </source>
</evidence>
<proteinExistence type="predicted"/>
<dbReference type="PROSITE" id="PS50088">
    <property type="entry name" value="ANK_REPEAT"/>
    <property type="match status" value="2"/>
</dbReference>
<dbReference type="EMBL" id="JBHTCA010000014">
    <property type="protein sequence ID" value="MFC7410326.1"/>
    <property type="molecule type" value="Genomic_DNA"/>
</dbReference>
<dbReference type="PROSITE" id="PS50297">
    <property type="entry name" value="ANK_REP_REGION"/>
    <property type="match status" value="2"/>
</dbReference>
<dbReference type="InterPro" id="IPR036770">
    <property type="entry name" value="Ankyrin_rpt-contain_sf"/>
</dbReference>
<gene>
    <name evidence="4" type="ORF">ACFQPB_15785</name>
</gene>
<evidence type="ECO:0000256" key="3">
    <source>
        <dbReference type="PROSITE-ProRule" id="PRU00023"/>
    </source>
</evidence>
<keyword evidence="2 3" id="KW-0040">ANK repeat</keyword>
<dbReference type="RefSeq" id="WP_382225222.1">
    <property type="nucleotide sequence ID" value="NZ_JBHTCA010000014.1"/>
</dbReference>
<protein>
    <submittedName>
        <fullName evidence="4">Ankyrin repeat domain-containing protein</fullName>
    </submittedName>
</protein>
<dbReference type="PRINTS" id="PR01415">
    <property type="entry name" value="ANKYRIN"/>
</dbReference>
<dbReference type="Proteomes" id="UP001596501">
    <property type="component" value="Unassembled WGS sequence"/>
</dbReference>
<reference evidence="5" key="1">
    <citation type="journal article" date="2019" name="Int. J. Syst. Evol. Microbiol.">
        <title>The Global Catalogue of Microorganisms (GCM) 10K type strain sequencing project: providing services to taxonomists for standard genome sequencing and annotation.</title>
        <authorList>
            <consortium name="The Broad Institute Genomics Platform"/>
            <consortium name="The Broad Institute Genome Sequencing Center for Infectious Disease"/>
            <person name="Wu L."/>
            <person name="Ma J."/>
        </authorList>
    </citation>
    <scope>NUCLEOTIDE SEQUENCE [LARGE SCALE GENOMIC DNA]</scope>
    <source>
        <strain evidence="5">CGMCC 1.12371</strain>
    </source>
</reference>
<name>A0ABW2QMN6_9BURK</name>
<keyword evidence="5" id="KW-1185">Reference proteome</keyword>
<dbReference type="InterPro" id="IPR002110">
    <property type="entry name" value="Ankyrin_rpt"/>
</dbReference>
<dbReference type="PANTHER" id="PTHR24171">
    <property type="entry name" value="ANKYRIN REPEAT DOMAIN-CONTAINING PROTEIN 39-RELATED"/>
    <property type="match status" value="1"/>
</dbReference>
<comment type="caution">
    <text evidence="4">The sequence shown here is derived from an EMBL/GenBank/DDBJ whole genome shotgun (WGS) entry which is preliminary data.</text>
</comment>
<feature type="repeat" description="ANK" evidence="3">
    <location>
        <begin position="145"/>
        <end position="177"/>
    </location>
</feature>
<dbReference type="Gene3D" id="1.25.40.20">
    <property type="entry name" value="Ankyrin repeat-containing domain"/>
    <property type="match status" value="2"/>
</dbReference>
<dbReference type="Pfam" id="PF13637">
    <property type="entry name" value="Ank_4"/>
    <property type="match status" value="1"/>
</dbReference>
<dbReference type="SMART" id="SM00248">
    <property type="entry name" value="ANK"/>
    <property type="match status" value="5"/>
</dbReference>
<dbReference type="Pfam" id="PF12796">
    <property type="entry name" value="Ank_2"/>
    <property type="match status" value="1"/>
</dbReference>
<keyword evidence="1" id="KW-0677">Repeat</keyword>
<accession>A0ABW2QMN6</accession>
<sequence length="211" mass="22929">MIWSVIPLARANSFDEFFRAIAADSPRTLQTLANRGFDLNTRNEKSDPPLVLALRLDALKVVEFLLSRPEVDVEARTAQDESPLMLAALKGRLAQCEALIQRKAHVNKPGWTPLHYAASHPGEQAPAVVQLLLDHHAYIDAASPNGSTPLMLAAMYGNAKVVAQLLDAGADASLKNEQGLTALDFAHRAGRPTEAERIARSIRGNAPKGQW</sequence>
<evidence type="ECO:0000256" key="1">
    <source>
        <dbReference type="ARBA" id="ARBA00022737"/>
    </source>
</evidence>
<feature type="repeat" description="ANK" evidence="3">
    <location>
        <begin position="109"/>
        <end position="144"/>
    </location>
</feature>
<evidence type="ECO:0000313" key="4">
    <source>
        <dbReference type="EMBL" id="MFC7410326.1"/>
    </source>
</evidence>
<dbReference type="SUPFAM" id="SSF48403">
    <property type="entry name" value="Ankyrin repeat"/>
    <property type="match status" value="1"/>
</dbReference>
<organism evidence="4 5">
    <name type="scientific">Hydrogenophaga atypica</name>
    <dbReference type="NCBI Taxonomy" id="249409"/>
    <lineage>
        <taxon>Bacteria</taxon>
        <taxon>Pseudomonadati</taxon>
        <taxon>Pseudomonadota</taxon>
        <taxon>Betaproteobacteria</taxon>
        <taxon>Burkholderiales</taxon>
        <taxon>Comamonadaceae</taxon>
        <taxon>Hydrogenophaga</taxon>
    </lineage>
</organism>